<evidence type="ECO:0000313" key="3">
    <source>
        <dbReference type="Proteomes" id="UP001230328"/>
    </source>
</evidence>
<feature type="region of interest" description="Disordered" evidence="1">
    <location>
        <begin position="44"/>
        <end position="79"/>
    </location>
</feature>
<dbReference type="Proteomes" id="UP001230328">
    <property type="component" value="Unassembled WGS sequence"/>
</dbReference>
<accession>A0ABU0T1M0</accession>
<proteinExistence type="predicted"/>
<evidence type="ECO:0000313" key="2">
    <source>
        <dbReference type="EMBL" id="MDQ1029437.1"/>
    </source>
</evidence>
<keyword evidence="3" id="KW-1185">Reference proteome</keyword>
<protein>
    <submittedName>
        <fullName evidence="2">Uncharacterized protein</fullName>
    </submittedName>
</protein>
<evidence type="ECO:0000256" key="1">
    <source>
        <dbReference type="SAM" id="MobiDB-lite"/>
    </source>
</evidence>
<organism evidence="2 3">
    <name type="scientific">Streptomyces umbrinus</name>
    <dbReference type="NCBI Taxonomy" id="67370"/>
    <lineage>
        <taxon>Bacteria</taxon>
        <taxon>Bacillati</taxon>
        <taxon>Actinomycetota</taxon>
        <taxon>Actinomycetes</taxon>
        <taxon>Kitasatosporales</taxon>
        <taxon>Streptomycetaceae</taxon>
        <taxon>Streptomyces</taxon>
        <taxon>Streptomyces phaeochromogenes group</taxon>
    </lineage>
</organism>
<dbReference type="EMBL" id="JAUSZI010000002">
    <property type="protein sequence ID" value="MDQ1029437.1"/>
    <property type="molecule type" value="Genomic_DNA"/>
</dbReference>
<name>A0ABU0T1M0_9ACTN</name>
<reference evidence="2 3" key="1">
    <citation type="submission" date="2023-07" db="EMBL/GenBank/DDBJ databases">
        <title>Comparative genomics of wheat-associated soil bacteria to identify genetic determinants of phenazine resistance.</title>
        <authorList>
            <person name="Mouncey N."/>
        </authorList>
    </citation>
    <scope>NUCLEOTIDE SEQUENCE [LARGE SCALE GENOMIC DNA]</scope>
    <source>
        <strain evidence="2 3">V2I4</strain>
    </source>
</reference>
<dbReference type="RefSeq" id="WP_307524630.1">
    <property type="nucleotide sequence ID" value="NZ_JAUSZI010000002.1"/>
</dbReference>
<comment type="caution">
    <text evidence="2">The sequence shown here is derived from an EMBL/GenBank/DDBJ whole genome shotgun (WGS) entry which is preliminary data.</text>
</comment>
<feature type="compositionally biased region" description="Basic residues" evidence="1">
    <location>
        <begin position="66"/>
        <end position="79"/>
    </location>
</feature>
<gene>
    <name evidence="2" type="ORF">QF035_007019</name>
</gene>
<sequence>MDTAQQPSVRDDAAVRTWQLVREPFTARAWRRVAHALPVGLVGLVGAPVGPDGGHGSAVPSPRSSRSSRRRSSHDRRFT</sequence>